<dbReference type="EMBL" id="AP022345">
    <property type="protein sequence ID" value="BBU67814.1"/>
    <property type="molecule type" value="Genomic_DNA"/>
</dbReference>
<evidence type="ECO:0000313" key="2">
    <source>
        <dbReference type="Proteomes" id="UP000463961"/>
    </source>
</evidence>
<dbReference type="Proteomes" id="UP000463961">
    <property type="component" value="Chromosome"/>
</dbReference>
<name>A0A679HVP2_9RHOO</name>
<accession>A0A679HVP2</accession>
<dbReference type="OrthoDB" id="8537434at2"/>
<protein>
    <submittedName>
        <fullName evidence="1">Uncharacterized protein</fullName>
    </submittedName>
</protein>
<evidence type="ECO:0000313" key="1">
    <source>
        <dbReference type="EMBL" id="BBU67814.1"/>
    </source>
</evidence>
<reference evidence="2" key="1">
    <citation type="submission" date="2020-01" db="EMBL/GenBank/DDBJ databases">
        <title>Phosphoaccumulans saitamaens gen. nov., sp. nov., a polyphosphate accumulating bacterium isolated from surface river water.</title>
        <authorList>
            <person name="Watanabe K."/>
            <person name="Suda W."/>
        </authorList>
    </citation>
    <scope>NUCLEOTIDE SEQUENCE [LARGE SCALE GENOMIC DNA]</scope>
    <source>
        <strain evidence="2">ICHIAU1</strain>
    </source>
</reference>
<dbReference type="AlphaFoldDB" id="A0A679HVP2"/>
<proteinExistence type="predicted"/>
<organism evidence="1 2">
    <name type="scientific">Fluviibacter phosphoraccumulans</name>
    <dbReference type="NCBI Taxonomy" id="1751046"/>
    <lineage>
        <taxon>Bacteria</taxon>
        <taxon>Pseudomonadati</taxon>
        <taxon>Pseudomonadota</taxon>
        <taxon>Betaproteobacteria</taxon>
        <taxon>Rhodocyclales</taxon>
        <taxon>Fluviibacteraceae</taxon>
        <taxon>Fluviibacter</taxon>
    </lineage>
</organism>
<keyword evidence="2" id="KW-1185">Reference proteome</keyword>
<sequence length="104" mass="11238">MKQLPVVLAALILAVTPLALADIADTPDRTPLAGKTAKGEDVLLFPNGRWEYVNTTKAAEAKKVAEQFPENKLRPEGAQGGVFGIGRYIMPGDKDYNRRSLSGK</sequence>
<dbReference type="RefSeq" id="WP_162049214.1">
    <property type="nucleotide sequence ID" value="NZ_AP019011.1"/>
</dbReference>
<gene>
    <name evidence="1" type="ORF">ICHIAU1_00970</name>
</gene>